<dbReference type="SUPFAM" id="SSF50465">
    <property type="entry name" value="EF-Tu/eEF-1alpha/eIF2-gamma C-terminal domain"/>
    <property type="match status" value="1"/>
</dbReference>
<dbReference type="InterPro" id="IPR027417">
    <property type="entry name" value="P-loop_NTPase"/>
</dbReference>
<evidence type="ECO:0000256" key="5">
    <source>
        <dbReference type="ARBA" id="ARBA00023134"/>
    </source>
</evidence>
<dbReference type="PROSITE" id="PS51722">
    <property type="entry name" value="G_TR_2"/>
    <property type="match status" value="1"/>
</dbReference>
<gene>
    <name evidence="7" type="ORF">FC31_GL000818</name>
</gene>
<keyword evidence="5" id="KW-0342">GTP-binding</keyword>
<dbReference type="Proteomes" id="UP000051883">
    <property type="component" value="Unassembled WGS sequence"/>
</dbReference>
<dbReference type="InterPro" id="IPR005225">
    <property type="entry name" value="Small_GTP-bd"/>
</dbReference>
<evidence type="ECO:0000256" key="3">
    <source>
        <dbReference type="ARBA" id="ARBA00022741"/>
    </source>
</evidence>
<dbReference type="SUPFAM" id="SSF52540">
    <property type="entry name" value="P-loop containing nucleoside triphosphate hydrolases"/>
    <property type="match status" value="1"/>
</dbReference>
<keyword evidence="8" id="KW-1185">Reference proteome</keyword>
<dbReference type="GO" id="GO:0003746">
    <property type="term" value="F:translation elongation factor activity"/>
    <property type="evidence" value="ECO:0007669"/>
    <property type="project" value="UniProtKB-KW"/>
</dbReference>
<evidence type="ECO:0000256" key="2">
    <source>
        <dbReference type="ARBA" id="ARBA00022490"/>
    </source>
</evidence>
<evidence type="ECO:0000256" key="1">
    <source>
        <dbReference type="ARBA" id="ARBA00004496"/>
    </source>
</evidence>
<dbReference type="EMBL" id="AZDK01000002">
    <property type="protein sequence ID" value="KRK60780.1"/>
    <property type="molecule type" value="Genomic_DNA"/>
</dbReference>
<dbReference type="InterPro" id="IPR009000">
    <property type="entry name" value="Transl_B-barrel_sf"/>
</dbReference>
<dbReference type="Gene3D" id="2.40.30.10">
    <property type="entry name" value="Translation factors"/>
    <property type="match status" value="1"/>
</dbReference>
<dbReference type="NCBIfam" id="TIGR00475">
    <property type="entry name" value="selB"/>
    <property type="match status" value="1"/>
</dbReference>
<dbReference type="PANTHER" id="PTHR43721:SF22">
    <property type="entry name" value="ELONGATION FACTOR TU, MITOCHONDRIAL"/>
    <property type="match status" value="1"/>
</dbReference>
<dbReference type="PANTHER" id="PTHR43721">
    <property type="entry name" value="ELONGATION FACTOR TU-RELATED"/>
    <property type="match status" value="1"/>
</dbReference>
<keyword evidence="4" id="KW-0648">Protein biosynthesis</keyword>
<dbReference type="SUPFAM" id="SSF50447">
    <property type="entry name" value="Translation proteins"/>
    <property type="match status" value="1"/>
</dbReference>
<accession>A0ABR5P250</accession>
<dbReference type="NCBIfam" id="TIGR00231">
    <property type="entry name" value="small_GTP"/>
    <property type="match status" value="1"/>
</dbReference>
<dbReference type="CDD" id="cd04171">
    <property type="entry name" value="SelB"/>
    <property type="match status" value="1"/>
</dbReference>
<organism evidence="7 8">
    <name type="scientific">Limosilactobacillus antri DSM 16041</name>
    <dbReference type="NCBI Taxonomy" id="525309"/>
    <lineage>
        <taxon>Bacteria</taxon>
        <taxon>Bacillati</taxon>
        <taxon>Bacillota</taxon>
        <taxon>Bacilli</taxon>
        <taxon>Lactobacillales</taxon>
        <taxon>Lactobacillaceae</taxon>
        <taxon>Limosilactobacillus</taxon>
    </lineage>
</organism>
<dbReference type="CDD" id="cd03696">
    <property type="entry name" value="SelB_II"/>
    <property type="match status" value="1"/>
</dbReference>
<keyword evidence="3" id="KW-0547">Nucleotide-binding</keyword>
<protein>
    <submittedName>
        <fullName evidence="7">Selenocysteine-specific translation elongation factor</fullName>
    </submittedName>
</protein>
<dbReference type="InterPro" id="IPR050055">
    <property type="entry name" value="EF-Tu_GTPase"/>
</dbReference>
<reference evidence="7 8" key="1">
    <citation type="journal article" date="2015" name="Genome Announc.">
        <title>Expanding the biotechnology potential of lactobacilli through comparative genomics of 213 strains and associated genera.</title>
        <authorList>
            <person name="Sun Z."/>
            <person name="Harris H.M."/>
            <person name="McCann A."/>
            <person name="Guo C."/>
            <person name="Argimon S."/>
            <person name="Zhang W."/>
            <person name="Yang X."/>
            <person name="Jeffery I.B."/>
            <person name="Cooney J.C."/>
            <person name="Kagawa T.F."/>
            <person name="Liu W."/>
            <person name="Song Y."/>
            <person name="Salvetti E."/>
            <person name="Wrobel A."/>
            <person name="Rasinkangas P."/>
            <person name="Parkhill J."/>
            <person name="Rea M.C."/>
            <person name="O'Sullivan O."/>
            <person name="Ritari J."/>
            <person name="Douillard F.P."/>
            <person name="Paul Ross R."/>
            <person name="Yang R."/>
            <person name="Briner A.E."/>
            <person name="Felis G.E."/>
            <person name="de Vos W.M."/>
            <person name="Barrangou R."/>
            <person name="Klaenhammer T.R."/>
            <person name="Caufield P.W."/>
            <person name="Cui Y."/>
            <person name="Zhang H."/>
            <person name="O'Toole P.W."/>
        </authorList>
    </citation>
    <scope>NUCLEOTIDE SEQUENCE [LARGE SCALE GENOMIC DNA]</scope>
    <source>
        <strain evidence="7 8">DSM 16041</strain>
    </source>
</reference>
<proteinExistence type="predicted"/>
<sequence length="345" mass="37883">MDYIVAATAGHVDHGKTTLIKRLTGIDTDTAPEEKKRGLTINLGFAYFDLPSKKRIAFVDVPGHEKFLKNMISGLTGIDMALLVVDAGEGVMPQTEEHAAILSLLGIKNFVIAVTKADTVDPEMCQLTIEDIREHFKNGPLEKAPLVVTDAVSGRGIKELIAVMDETASKIKKHRAGSNPRLNIDRVFTIKGHGTVVTGTLIDGFIKANDNLEIYPSQIPVRVKNIQVNDQDQLVAQPDHRVALNLDVKSSDIHKGEIVTVPGNVTSSKLLDVQLNMLPNVPSLKLNERFRLYVGSVEVFGRLYPMVEDEVKAGTNCLAQLRLETPVAVKMEIVLLCELTPQWLL</sequence>
<dbReference type="RefSeq" id="WP_225430225.1">
    <property type="nucleotide sequence ID" value="NZ_AZDK01000002.1"/>
</dbReference>
<dbReference type="InterPro" id="IPR004535">
    <property type="entry name" value="Transl_elong_SelB"/>
</dbReference>
<dbReference type="Pfam" id="PF00009">
    <property type="entry name" value="GTP_EFTU"/>
    <property type="match status" value="1"/>
</dbReference>
<keyword evidence="7" id="KW-0251">Elongation factor</keyword>
<dbReference type="Gene3D" id="3.40.50.300">
    <property type="entry name" value="P-loop containing nucleotide triphosphate hydrolases"/>
    <property type="match status" value="1"/>
</dbReference>
<feature type="domain" description="Tr-type G" evidence="6">
    <location>
        <begin position="1"/>
        <end position="172"/>
    </location>
</feature>
<name>A0ABR5P250_9LACO</name>
<dbReference type="InterPro" id="IPR000795">
    <property type="entry name" value="T_Tr_GTP-bd_dom"/>
</dbReference>
<evidence type="ECO:0000256" key="4">
    <source>
        <dbReference type="ARBA" id="ARBA00022917"/>
    </source>
</evidence>
<dbReference type="PRINTS" id="PR00315">
    <property type="entry name" value="ELONGATNFCT"/>
</dbReference>
<keyword evidence="2" id="KW-0963">Cytoplasm</keyword>
<dbReference type="InterPro" id="IPR009001">
    <property type="entry name" value="Transl_elong_EF1A/Init_IF2_C"/>
</dbReference>
<comment type="caution">
    <text evidence="7">The sequence shown here is derived from an EMBL/GenBank/DDBJ whole genome shotgun (WGS) entry which is preliminary data.</text>
</comment>
<evidence type="ECO:0000259" key="6">
    <source>
        <dbReference type="PROSITE" id="PS51722"/>
    </source>
</evidence>
<evidence type="ECO:0000313" key="8">
    <source>
        <dbReference type="Proteomes" id="UP000051883"/>
    </source>
</evidence>
<comment type="subcellular location">
    <subcellularLocation>
        <location evidence="1">Cytoplasm</location>
    </subcellularLocation>
</comment>
<evidence type="ECO:0000313" key="7">
    <source>
        <dbReference type="EMBL" id="KRK60780.1"/>
    </source>
</evidence>